<evidence type="ECO:0000259" key="5">
    <source>
        <dbReference type="Pfam" id="PF04542"/>
    </source>
</evidence>
<keyword evidence="3" id="KW-0731">Sigma factor</keyword>
<dbReference type="Gene3D" id="1.10.1740.10">
    <property type="match status" value="1"/>
</dbReference>
<feature type="domain" description="RNA polymerase sigma factor 70 region 4 type 2" evidence="6">
    <location>
        <begin position="108"/>
        <end position="160"/>
    </location>
</feature>
<dbReference type="Pfam" id="PF04542">
    <property type="entry name" value="Sigma70_r2"/>
    <property type="match status" value="1"/>
</dbReference>
<dbReference type="AlphaFoldDB" id="A0A089HPI1"/>
<dbReference type="InterPro" id="IPR036388">
    <property type="entry name" value="WH-like_DNA-bd_sf"/>
</dbReference>
<dbReference type="GO" id="GO:0016987">
    <property type="term" value="F:sigma factor activity"/>
    <property type="evidence" value="ECO:0007669"/>
    <property type="project" value="UniProtKB-KW"/>
</dbReference>
<dbReference type="eggNOG" id="COG1595">
    <property type="taxonomic scope" value="Bacteria"/>
</dbReference>
<dbReference type="InterPro" id="IPR014284">
    <property type="entry name" value="RNA_pol_sigma-70_dom"/>
</dbReference>
<keyword evidence="8" id="KW-1185">Reference proteome</keyword>
<dbReference type="InterPro" id="IPR013249">
    <property type="entry name" value="RNA_pol_sigma70_r4_t2"/>
</dbReference>
<evidence type="ECO:0000256" key="4">
    <source>
        <dbReference type="ARBA" id="ARBA00023163"/>
    </source>
</evidence>
<evidence type="ECO:0000256" key="2">
    <source>
        <dbReference type="ARBA" id="ARBA00023015"/>
    </source>
</evidence>
<proteinExistence type="inferred from homology"/>
<dbReference type="InterPro" id="IPR013325">
    <property type="entry name" value="RNA_pol_sigma_r2"/>
</dbReference>
<dbReference type="SUPFAM" id="SSF88946">
    <property type="entry name" value="Sigma2 domain of RNA polymerase sigma factors"/>
    <property type="match status" value="1"/>
</dbReference>
<dbReference type="KEGG" id="pdu:PDUR_14435"/>
<dbReference type="PANTHER" id="PTHR43133:SF51">
    <property type="entry name" value="RNA POLYMERASE SIGMA FACTOR"/>
    <property type="match status" value="1"/>
</dbReference>
<dbReference type="NCBIfam" id="TIGR02937">
    <property type="entry name" value="sigma70-ECF"/>
    <property type="match status" value="1"/>
</dbReference>
<reference evidence="7 8" key="1">
    <citation type="submission" date="2014-08" db="EMBL/GenBank/DDBJ databases">
        <title>Comparative genomics of the Paenibacillus odorifer group.</title>
        <authorList>
            <person name="den Bakker H.C."/>
            <person name="Tsai Y.-C."/>
            <person name="Martin N."/>
            <person name="Korlach J."/>
            <person name="Wiedmann M."/>
        </authorList>
    </citation>
    <scope>NUCLEOTIDE SEQUENCE [LARGE SCALE GENOMIC DNA]</scope>
    <source>
        <strain evidence="7 8">DSM 1735</strain>
    </source>
</reference>
<evidence type="ECO:0000256" key="3">
    <source>
        <dbReference type="ARBA" id="ARBA00023082"/>
    </source>
</evidence>
<dbReference type="SUPFAM" id="SSF88659">
    <property type="entry name" value="Sigma3 and sigma4 domains of RNA polymerase sigma factors"/>
    <property type="match status" value="1"/>
</dbReference>
<dbReference type="Gene3D" id="1.10.10.10">
    <property type="entry name" value="Winged helix-like DNA-binding domain superfamily/Winged helix DNA-binding domain"/>
    <property type="match status" value="1"/>
</dbReference>
<gene>
    <name evidence="7" type="ORF">PDUR_14435</name>
</gene>
<protein>
    <submittedName>
        <fullName evidence="7">RNA polymerase</fullName>
    </submittedName>
</protein>
<sequence length="177" mass="20653">MSMEQEVELAKQGDREAFIRLMRQIEQGLYNTARAMVKKDEDIADALQETILKAYKSLDTLREPGFFKTWVYRILINECSTILKRRSRSVTMETLPETQDASDNMASVELRMAVDKLEDQQRIVIILYYFQDMPLKQVADTLQISESAVKTRLYRARKTLMEEIHPAEEGKMNHESI</sequence>
<dbReference type="RefSeq" id="WP_042206791.1">
    <property type="nucleotide sequence ID" value="NZ_CP009288.1"/>
</dbReference>
<dbReference type="InterPro" id="IPR013324">
    <property type="entry name" value="RNA_pol_sigma_r3/r4-like"/>
</dbReference>
<dbReference type="GO" id="GO:0006352">
    <property type="term" value="P:DNA-templated transcription initiation"/>
    <property type="evidence" value="ECO:0007669"/>
    <property type="project" value="InterPro"/>
</dbReference>
<organism evidence="7 8">
    <name type="scientific">Paenibacillus durus</name>
    <name type="common">Paenibacillus azotofixans</name>
    <dbReference type="NCBI Taxonomy" id="44251"/>
    <lineage>
        <taxon>Bacteria</taxon>
        <taxon>Bacillati</taxon>
        <taxon>Bacillota</taxon>
        <taxon>Bacilli</taxon>
        <taxon>Bacillales</taxon>
        <taxon>Paenibacillaceae</taxon>
        <taxon>Paenibacillus</taxon>
    </lineage>
</organism>
<evidence type="ECO:0000313" key="7">
    <source>
        <dbReference type="EMBL" id="AIQ12977.1"/>
    </source>
</evidence>
<feature type="domain" description="RNA polymerase sigma-70 region 2" evidence="5">
    <location>
        <begin position="22"/>
        <end position="88"/>
    </location>
</feature>
<dbReference type="OrthoDB" id="9782703at2"/>
<dbReference type="Proteomes" id="UP000029409">
    <property type="component" value="Chromosome"/>
</dbReference>
<keyword evidence="2" id="KW-0805">Transcription regulation</keyword>
<keyword evidence="4" id="KW-0804">Transcription</keyword>
<accession>A0A089HPI1</accession>
<name>A0A089HPI1_PAEDU</name>
<dbReference type="STRING" id="44251.PDUR_14435"/>
<dbReference type="GO" id="GO:0003677">
    <property type="term" value="F:DNA binding"/>
    <property type="evidence" value="ECO:0007669"/>
    <property type="project" value="InterPro"/>
</dbReference>
<dbReference type="Pfam" id="PF08281">
    <property type="entry name" value="Sigma70_r4_2"/>
    <property type="match status" value="1"/>
</dbReference>
<evidence type="ECO:0000256" key="1">
    <source>
        <dbReference type="ARBA" id="ARBA00010641"/>
    </source>
</evidence>
<evidence type="ECO:0000313" key="8">
    <source>
        <dbReference type="Proteomes" id="UP000029409"/>
    </source>
</evidence>
<comment type="similarity">
    <text evidence="1">Belongs to the sigma-70 factor family. ECF subfamily.</text>
</comment>
<dbReference type="InterPro" id="IPR007627">
    <property type="entry name" value="RNA_pol_sigma70_r2"/>
</dbReference>
<dbReference type="PANTHER" id="PTHR43133">
    <property type="entry name" value="RNA POLYMERASE ECF-TYPE SIGMA FACTO"/>
    <property type="match status" value="1"/>
</dbReference>
<dbReference type="InterPro" id="IPR039425">
    <property type="entry name" value="RNA_pol_sigma-70-like"/>
</dbReference>
<dbReference type="EMBL" id="CP009288">
    <property type="protein sequence ID" value="AIQ12977.1"/>
    <property type="molecule type" value="Genomic_DNA"/>
</dbReference>
<dbReference type="CDD" id="cd06171">
    <property type="entry name" value="Sigma70_r4"/>
    <property type="match status" value="1"/>
</dbReference>
<evidence type="ECO:0000259" key="6">
    <source>
        <dbReference type="Pfam" id="PF08281"/>
    </source>
</evidence>